<feature type="transmembrane region" description="Helical" evidence="7">
    <location>
        <begin position="139"/>
        <end position="159"/>
    </location>
</feature>
<evidence type="ECO:0000256" key="3">
    <source>
        <dbReference type="ARBA" id="ARBA00022475"/>
    </source>
</evidence>
<evidence type="ECO:0000256" key="1">
    <source>
        <dbReference type="ARBA" id="ARBA00004651"/>
    </source>
</evidence>
<dbReference type="InterPro" id="IPR045621">
    <property type="entry name" value="BPD_transp_1_N"/>
</dbReference>
<feature type="transmembrane region" description="Helical" evidence="7">
    <location>
        <begin position="179"/>
        <end position="198"/>
    </location>
</feature>
<evidence type="ECO:0000256" key="6">
    <source>
        <dbReference type="ARBA" id="ARBA00023136"/>
    </source>
</evidence>
<dbReference type="AlphaFoldDB" id="A0A0R1ESI6"/>
<evidence type="ECO:0000313" key="10">
    <source>
        <dbReference type="Proteomes" id="UP000051984"/>
    </source>
</evidence>
<keyword evidence="3" id="KW-1003">Cell membrane</keyword>
<keyword evidence="5 7" id="KW-1133">Transmembrane helix</keyword>
<name>A0A0R1ESI6_LACZE</name>
<dbReference type="InterPro" id="IPR035906">
    <property type="entry name" value="MetI-like_sf"/>
</dbReference>
<dbReference type="CDD" id="cd06261">
    <property type="entry name" value="TM_PBP2"/>
    <property type="match status" value="1"/>
</dbReference>
<keyword evidence="4 7" id="KW-0812">Transmembrane</keyword>
<dbReference type="Gene3D" id="1.10.3720.10">
    <property type="entry name" value="MetI-like"/>
    <property type="match status" value="1"/>
</dbReference>
<feature type="transmembrane region" description="Helical" evidence="7">
    <location>
        <begin position="247"/>
        <end position="271"/>
    </location>
</feature>
<evidence type="ECO:0000256" key="5">
    <source>
        <dbReference type="ARBA" id="ARBA00022989"/>
    </source>
</evidence>
<dbReference type="InterPro" id="IPR000515">
    <property type="entry name" value="MetI-like"/>
</dbReference>
<evidence type="ECO:0000256" key="7">
    <source>
        <dbReference type="RuleBase" id="RU363032"/>
    </source>
</evidence>
<protein>
    <submittedName>
        <fullName evidence="9">Oligopeptide ABC transporterpermease</fullName>
    </submittedName>
</protein>
<dbReference type="Pfam" id="PF19300">
    <property type="entry name" value="BPD_transp_1_N"/>
    <property type="match status" value="1"/>
</dbReference>
<dbReference type="SUPFAM" id="SSF161098">
    <property type="entry name" value="MetI-like"/>
    <property type="match status" value="1"/>
</dbReference>
<gene>
    <name evidence="9" type="ORF">FD51_GL002989</name>
</gene>
<organism evidence="9 10">
    <name type="scientific">Lacticaseibacillus zeae DSM 20178 = KCTC 3804</name>
    <dbReference type="NCBI Taxonomy" id="1423816"/>
    <lineage>
        <taxon>Bacteria</taxon>
        <taxon>Bacillati</taxon>
        <taxon>Bacillota</taxon>
        <taxon>Bacilli</taxon>
        <taxon>Lactobacillales</taxon>
        <taxon>Lactobacillaceae</taxon>
        <taxon>Lacticaseibacillus</taxon>
    </lineage>
</organism>
<dbReference type="PANTHER" id="PTHR30465:SF74">
    <property type="entry name" value="OLIGOPEPTIDE TRANSPORT SYSTEM PERMEASE PROTEIN OPPB"/>
    <property type="match status" value="1"/>
</dbReference>
<reference evidence="9 10" key="1">
    <citation type="journal article" date="2015" name="Genome Announc.">
        <title>Expanding the biotechnology potential of lactobacilli through comparative genomics of 213 strains and associated genera.</title>
        <authorList>
            <person name="Sun Z."/>
            <person name="Harris H.M."/>
            <person name="McCann A."/>
            <person name="Guo C."/>
            <person name="Argimon S."/>
            <person name="Zhang W."/>
            <person name="Yang X."/>
            <person name="Jeffery I.B."/>
            <person name="Cooney J.C."/>
            <person name="Kagawa T.F."/>
            <person name="Liu W."/>
            <person name="Song Y."/>
            <person name="Salvetti E."/>
            <person name="Wrobel A."/>
            <person name="Rasinkangas P."/>
            <person name="Parkhill J."/>
            <person name="Rea M.C."/>
            <person name="O'Sullivan O."/>
            <person name="Ritari J."/>
            <person name="Douillard F.P."/>
            <person name="Paul Ross R."/>
            <person name="Yang R."/>
            <person name="Briner A.E."/>
            <person name="Felis G.E."/>
            <person name="de Vos W.M."/>
            <person name="Barrangou R."/>
            <person name="Klaenhammer T.R."/>
            <person name="Caufield P.W."/>
            <person name="Cui Y."/>
            <person name="Zhang H."/>
            <person name="O'Toole P.W."/>
        </authorList>
    </citation>
    <scope>NUCLEOTIDE SEQUENCE [LARGE SCALE GENOMIC DNA]</scope>
    <source>
        <strain evidence="9 10">DSM 20178</strain>
    </source>
</reference>
<dbReference type="GO" id="GO:0055085">
    <property type="term" value="P:transmembrane transport"/>
    <property type="evidence" value="ECO:0007669"/>
    <property type="project" value="InterPro"/>
</dbReference>
<dbReference type="PROSITE" id="PS50928">
    <property type="entry name" value="ABC_TM1"/>
    <property type="match status" value="1"/>
</dbReference>
<sequence length="320" mass="35072">MAATVIKLIVRRFIELLISTFLIATATFFLISAVPGDALSAQTDKLPAATRAQVYKNTGLNKPVMERYVITMNNMLHGQFGESIADPSVTMSSLIRDRLPASARLGIQQMLLGIPLGLLLGILAAVYKNTWIDRAVTILALFLMSFPSLVLGLLLQSYFGGKLGWFPIIGWPSGDQLWWGGWIYTILPTIAGGIGYIAGYARLLKNSMVDVASSEYVMTARAKGLSEPQIVLHHIVRNAFIPIITSLPVTLAFGITGSIFIESIFVIPGIGQYFVTALTNRDVPIIMGETVLLAILYIVTMFITDLLYTVVDPRIKLYDN</sequence>
<evidence type="ECO:0000256" key="2">
    <source>
        <dbReference type="ARBA" id="ARBA00022448"/>
    </source>
</evidence>
<comment type="similarity">
    <text evidence="7">Belongs to the binding-protein-dependent transport system permease family.</text>
</comment>
<dbReference type="PANTHER" id="PTHR30465">
    <property type="entry name" value="INNER MEMBRANE ABC TRANSPORTER"/>
    <property type="match status" value="1"/>
</dbReference>
<evidence type="ECO:0000313" key="9">
    <source>
        <dbReference type="EMBL" id="KRK12233.1"/>
    </source>
</evidence>
<dbReference type="EMBL" id="AZCT01000009">
    <property type="protein sequence ID" value="KRK12233.1"/>
    <property type="molecule type" value="Genomic_DNA"/>
</dbReference>
<dbReference type="Proteomes" id="UP000051984">
    <property type="component" value="Unassembled WGS sequence"/>
</dbReference>
<dbReference type="Pfam" id="PF00528">
    <property type="entry name" value="BPD_transp_1"/>
    <property type="match status" value="1"/>
</dbReference>
<keyword evidence="6 7" id="KW-0472">Membrane</keyword>
<accession>A0A0R1ESI6</accession>
<comment type="caution">
    <text evidence="9">The sequence shown here is derived from an EMBL/GenBank/DDBJ whole genome shotgun (WGS) entry which is preliminary data.</text>
</comment>
<proteinExistence type="inferred from homology"/>
<comment type="subcellular location">
    <subcellularLocation>
        <location evidence="1 7">Cell membrane</location>
        <topology evidence="1 7">Multi-pass membrane protein</topology>
    </subcellularLocation>
</comment>
<dbReference type="GO" id="GO:0005886">
    <property type="term" value="C:plasma membrane"/>
    <property type="evidence" value="ECO:0007669"/>
    <property type="project" value="UniProtKB-SubCell"/>
</dbReference>
<keyword evidence="2 7" id="KW-0813">Transport</keyword>
<evidence type="ECO:0000259" key="8">
    <source>
        <dbReference type="PROSITE" id="PS50928"/>
    </source>
</evidence>
<feature type="transmembrane region" description="Helical" evidence="7">
    <location>
        <begin position="12"/>
        <end position="34"/>
    </location>
</feature>
<feature type="transmembrane region" description="Helical" evidence="7">
    <location>
        <begin position="107"/>
        <end position="127"/>
    </location>
</feature>
<dbReference type="eggNOG" id="COG0601">
    <property type="taxonomic scope" value="Bacteria"/>
</dbReference>
<evidence type="ECO:0000256" key="4">
    <source>
        <dbReference type="ARBA" id="ARBA00022692"/>
    </source>
</evidence>
<dbReference type="PATRIC" id="fig|1423816.3.peg.3105"/>
<feature type="transmembrane region" description="Helical" evidence="7">
    <location>
        <begin position="291"/>
        <end position="311"/>
    </location>
</feature>
<feature type="domain" description="ABC transmembrane type-1" evidence="8">
    <location>
        <begin position="99"/>
        <end position="308"/>
    </location>
</feature>